<organism evidence="1 2">
    <name type="scientific">Eretmocerus hayati</name>
    <dbReference type="NCBI Taxonomy" id="131215"/>
    <lineage>
        <taxon>Eukaryota</taxon>
        <taxon>Metazoa</taxon>
        <taxon>Ecdysozoa</taxon>
        <taxon>Arthropoda</taxon>
        <taxon>Hexapoda</taxon>
        <taxon>Insecta</taxon>
        <taxon>Pterygota</taxon>
        <taxon>Neoptera</taxon>
        <taxon>Endopterygota</taxon>
        <taxon>Hymenoptera</taxon>
        <taxon>Apocrita</taxon>
        <taxon>Proctotrupomorpha</taxon>
        <taxon>Chalcidoidea</taxon>
        <taxon>Aphelinidae</taxon>
        <taxon>Aphelininae</taxon>
        <taxon>Eretmocerus</taxon>
    </lineage>
</organism>
<proteinExistence type="predicted"/>
<protein>
    <submittedName>
        <fullName evidence="1">Uncharacterized protein</fullName>
    </submittedName>
</protein>
<gene>
    <name evidence="1" type="ORF">QAD02_021948</name>
</gene>
<name>A0ACC2PRD4_9HYME</name>
<dbReference type="EMBL" id="CM056741">
    <property type="protein sequence ID" value="KAJ8686154.1"/>
    <property type="molecule type" value="Genomic_DNA"/>
</dbReference>
<accession>A0ACC2PRD4</accession>
<dbReference type="Proteomes" id="UP001239111">
    <property type="component" value="Chromosome 1"/>
</dbReference>
<comment type="caution">
    <text evidence="1">The sequence shown here is derived from an EMBL/GenBank/DDBJ whole genome shotgun (WGS) entry which is preliminary data.</text>
</comment>
<evidence type="ECO:0000313" key="1">
    <source>
        <dbReference type="EMBL" id="KAJ8686154.1"/>
    </source>
</evidence>
<keyword evidence="2" id="KW-1185">Reference proteome</keyword>
<sequence>MGPLFSSSPSHHSQAQQHQQLAGQEDALQQQQQHDDTYLQMRAGGAEEGVSPVPAPVRSSSTPGSLSRSPLRHDEQQQQQQLSPAGAQHPRHPDNGSGGYSPSDEHTRLHSFTHLTAMQPVSSVGHLQDDRLQTSLYLDPMYAAVAHHQQQQASVGAHHPHEHEHHSPAPHSPTTAKLVSHPHSQELYILF</sequence>
<reference evidence="1" key="1">
    <citation type="submission" date="2023-04" db="EMBL/GenBank/DDBJ databases">
        <title>A chromosome-level genome assembly of the parasitoid wasp Eretmocerus hayati.</title>
        <authorList>
            <person name="Zhong Y."/>
            <person name="Liu S."/>
            <person name="Liu Y."/>
        </authorList>
    </citation>
    <scope>NUCLEOTIDE SEQUENCE</scope>
    <source>
        <strain evidence="1">ZJU_SS_LIU_2023</strain>
    </source>
</reference>
<evidence type="ECO:0000313" key="2">
    <source>
        <dbReference type="Proteomes" id="UP001239111"/>
    </source>
</evidence>